<dbReference type="InterPro" id="IPR036388">
    <property type="entry name" value="WH-like_DNA-bd_sf"/>
</dbReference>
<feature type="domain" description="HTH luxR-type" evidence="1">
    <location>
        <begin position="779"/>
        <end position="843"/>
    </location>
</feature>
<name>A0A1H1TBT7_BRESA</name>
<accession>A0A1H1TBT7</accession>
<dbReference type="InterPro" id="IPR016032">
    <property type="entry name" value="Sig_transdc_resp-reg_C-effctor"/>
</dbReference>
<protein>
    <submittedName>
        <fullName evidence="2">Regulatory protein, luxR family</fullName>
    </submittedName>
</protein>
<dbReference type="Gene3D" id="3.40.50.300">
    <property type="entry name" value="P-loop containing nucleotide triphosphate hydrolases"/>
    <property type="match status" value="1"/>
</dbReference>
<evidence type="ECO:0000313" key="3">
    <source>
        <dbReference type="Proteomes" id="UP000199700"/>
    </source>
</evidence>
<dbReference type="Pfam" id="PF00196">
    <property type="entry name" value="GerE"/>
    <property type="match status" value="1"/>
</dbReference>
<dbReference type="SUPFAM" id="SSF52540">
    <property type="entry name" value="P-loop containing nucleoside triphosphate hydrolases"/>
    <property type="match status" value="1"/>
</dbReference>
<evidence type="ECO:0000313" key="2">
    <source>
        <dbReference type="EMBL" id="SDS57653.1"/>
    </source>
</evidence>
<dbReference type="PROSITE" id="PS50043">
    <property type="entry name" value="HTH_LUXR_2"/>
    <property type="match status" value="1"/>
</dbReference>
<sequence length="847" mass="91548">MSTAVRSVQHQILGYTDEVTAVVKSLTDPDGCGALIIGAAGIGKTTMMNTALARLDKETPVLRFRGSETLRDRDLGILEILLSQSGSATTVGAGAALSAIGRALSMRYSDSVPIVLIDNANLVDATSLSVLTQLAVAGRTKLLIAAESIRPPIDLATSLWLSGGLIRVDLSGLDEATVAALAETSGSRPFEERSVTRLHAQTGGNPLLLSHVLFNHDHLRTTDRILWNIDPELRPVLEMVAMTGAVHYETLLQLCSADGLDSLVDAGIIRMSRGRHAAVKIVEPVIAAALKSQVRPSHSLSLWKGLSDVVDIDSMDGPALFGYLSWGLSLGFDQPADKILAAVAWANREGNYSGAAELADCSREHSDELLLETVRAQQGSGNIRAARRAFDSILDRVEQRWTEMSPELLSRAATMDMRLTDPREPDRLRIGWLREHLDASSDRGRFDVTIARFDLKGGRFAEAIERAERVYRDHSCLTRHRLRACAVLGTASVLTGNVETGLKFIEQAELMFGLPGMTSLEREDSAPQFFIARYTAGDWDRARAALSWTEARTWKNVSPMLSGFVGALIDLRTGHPARALAVLEKITTTREDIGYVGINAAMDFARALLGDAVPKESPRRSSQPPVGDDYSYWVEFESSLFQLQTLALTKPDEAADRLYTLGVTARSTGAATLAASAWLEATCLGHRAALVELGGAAAEIDGRPGRLAGIVAAAMTDGSPSALIEAGRGASEYGAVVLCSALAKLAQSRAVDAHDQQAAKDARILIGNSLRAIRFSASGPRLPAVLSDLERQLVDGIMAGRSSQELGAMQHLSARTIEWHLSRIYRRLHVANRRELREVIASWEDRP</sequence>
<evidence type="ECO:0000259" key="1">
    <source>
        <dbReference type="PROSITE" id="PS50043"/>
    </source>
</evidence>
<dbReference type="AlphaFoldDB" id="A0A1H1TBT7"/>
<dbReference type="STRING" id="629680.SAMN04489751_2326"/>
<dbReference type="EMBL" id="LT629739">
    <property type="protein sequence ID" value="SDS57653.1"/>
    <property type="molecule type" value="Genomic_DNA"/>
</dbReference>
<dbReference type="InterPro" id="IPR027417">
    <property type="entry name" value="P-loop_NTPase"/>
</dbReference>
<dbReference type="GO" id="GO:0003677">
    <property type="term" value="F:DNA binding"/>
    <property type="evidence" value="ECO:0007669"/>
    <property type="project" value="InterPro"/>
</dbReference>
<dbReference type="InterPro" id="IPR000792">
    <property type="entry name" value="Tscrpt_reg_LuxR_C"/>
</dbReference>
<dbReference type="RefSeq" id="WP_092109196.1">
    <property type="nucleotide sequence ID" value="NZ_LT629739.1"/>
</dbReference>
<reference evidence="2" key="1">
    <citation type="submission" date="2016-10" db="EMBL/GenBank/DDBJ databases">
        <authorList>
            <person name="Varghese N."/>
            <person name="Submissions S."/>
        </authorList>
    </citation>
    <scope>NUCLEOTIDE SEQUENCE [LARGE SCALE GENOMIC DNA]</scope>
    <source>
        <strain evidence="2">DSM 22082</strain>
    </source>
</reference>
<dbReference type="GO" id="GO:0006355">
    <property type="term" value="P:regulation of DNA-templated transcription"/>
    <property type="evidence" value="ECO:0007669"/>
    <property type="project" value="InterPro"/>
</dbReference>
<dbReference type="SMART" id="SM00421">
    <property type="entry name" value="HTH_LUXR"/>
    <property type="match status" value="1"/>
</dbReference>
<dbReference type="Proteomes" id="UP000199700">
    <property type="component" value="Chromosome"/>
</dbReference>
<keyword evidence="3" id="KW-1185">Reference proteome</keyword>
<dbReference type="SUPFAM" id="SSF46894">
    <property type="entry name" value="C-terminal effector domain of the bipartite response regulators"/>
    <property type="match status" value="1"/>
</dbReference>
<dbReference type="OrthoDB" id="3197423at2"/>
<gene>
    <name evidence="2" type="ORF">SAMN04489751_2326</name>
</gene>
<dbReference type="CDD" id="cd06170">
    <property type="entry name" value="LuxR_C_like"/>
    <property type="match status" value="1"/>
</dbReference>
<organism evidence="2 3">
    <name type="scientific">Brevibacterium sandarakinum</name>
    <dbReference type="NCBI Taxonomy" id="629680"/>
    <lineage>
        <taxon>Bacteria</taxon>
        <taxon>Bacillati</taxon>
        <taxon>Actinomycetota</taxon>
        <taxon>Actinomycetes</taxon>
        <taxon>Micrococcales</taxon>
        <taxon>Brevibacteriaceae</taxon>
        <taxon>Brevibacterium</taxon>
    </lineage>
</organism>
<dbReference type="Gene3D" id="1.10.10.10">
    <property type="entry name" value="Winged helix-like DNA-binding domain superfamily/Winged helix DNA-binding domain"/>
    <property type="match status" value="1"/>
</dbReference>
<proteinExistence type="predicted"/>